<proteinExistence type="predicted"/>
<dbReference type="Pfam" id="PF11316">
    <property type="entry name" value="Rhamno_transf"/>
    <property type="match status" value="1"/>
</dbReference>
<dbReference type="Proteomes" id="UP000270743">
    <property type="component" value="Unassembled WGS sequence"/>
</dbReference>
<evidence type="ECO:0000313" key="1">
    <source>
        <dbReference type="EMBL" id="VDS10400.1"/>
    </source>
</evidence>
<dbReference type="EMBL" id="UZWE01000062">
    <property type="protein sequence ID" value="VDS10400.1"/>
    <property type="molecule type" value="Genomic_DNA"/>
</dbReference>
<dbReference type="RefSeq" id="WP_241232880.1">
    <property type="nucleotide sequence ID" value="NZ_UZWE01000062.1"/>
</dbReference>
<dbReference type="InterPro" id="IPR021466">
    <property type="entry name" value="Put_rhamnosyl_transferase"/>
</dbReference>
<protein>
    <recommendedName>
        <fullName evidence="3">Rhamnosyl transferase</fullName>
    </recommendedName>
</protein>
<dbReference type="AlphaFoldDB" id="A0A3S5D4A4"/>
<keyword evidence="2" id="KW-1185">Reference proteome</keyword>
<sequence>MRVQMLGLCRFSYVGLRGYQRDHASVSERRTFLYDPARLARRWLWFTTLALPGWLAQTDPDFTLVIMTGPDLPEPYLTRLRGLAARHPQLRLALIPPMDRHLEACHAAVAPHVDPSADVVGHFRHDDDDAVALDYVARARADFATVEGLWRAEGRLSLDHARGLMMRANGPGAQFIPRIAHNMGVALTIFLRPDQPKTALHFNHTRLPLWMPGVAVTRPLMFIRGIHADSDSGDMGPGLPWDIAPDALDRQLALRFGLDRTALNGLGRRLEAGVGAGPSC</sequence>
<evidence type="ECO:0008006" key="3">
    <source>
        <dbReference type="Google" id="ProtNLM"/>
    </source>
</evidence>
<evidence type="ECO:0000313" key="2">
    <source>
        <dbReference type="Proteomes" id="UP000270743"/>
    </source>
</evidence>
<name>A0A3S5D4A4_9RHOB</name>
<organism evidence="1 2">
    <name type="scientific">Paracoccus haematequi</name>
    <dbReference type="NCBI Taxonomy" id="2491866"/>
    <lineage>
        <taxon>Bacteria</taxon>
        <taxon>Pseudomonadati</taxon>
        <taxon>Pseudomonadota</taxon>
        <taxon>Alphaproteobacteria</taxon>
        <taxon>Rhodobacterales</taxon>
        <taxon>Paracoccaceae</taxon>
        <taxon>Paracoccus</taxon>
    </lineage>
</organism>
<accession>A0A3S5D4A4</accession>
<reference evidence="1 2" key="1">
    <citation type="submission" date="2018-12" db="EMBL/GenBank/DDBJ databases">
        <authorList>
            <person name="Criscuolo A."/>
        </authorList>
    </citation>
    <scope>NUCLEOTIDE SEQUENCE [LARGE SCALE GENOMIC DNA]</scope>
    <source>
        <strain evidence="1">ACIP1116241</strain>
    </source>
</reference>
<gene>
    <name evidence="1" type="ORF">PARHAE_03615</name>
</gene>